<evidence type="ECO:0000313" key="3">
    <source>
        <dbReference type="Proteomes" id="UP001324287"/>
    </source>
</evidence>
<dbReference type="Proteomes" id="UP001324287">
    <property type="component" value="Chromosome"/>
</dbReference>
<dbReference type="Gene3D" id="1.10.10.10">
    <property type="entry name" value="Winged helix-like DNA-binding domain superfamily/Winged helix DNA-binding domain"/>
    <property type="match status" value="1"/>
</dbReference>
<keyword evidence="3" id="KW-1185">Reference proteome</keyword>
<evidence type="ECO:0000313" key="2">
    <source>
        <dbReference type="EMBL" id="WRL66182.1"/>
    </source>
</evidence>
<reference evidence="2 3" key="1">
    <citation type="submission" date="2023-12" db="EMBL/GenBank/DDBJ databases">
        <title>Blastococcus brunescens sp. nov., an actonobacterium isolated from sandstone collected in sahara desert.</title>
        <authorList>
            <person name="Gtari M."/>
            <person name="Ghodhbane F."/>
        </authorList>
    </citation>
    <scope>NUCLEOTIDE SEQUENCE [LARGE SCALE GENOMIC DNA]</scope>
    <source>
        <strain evidence="2 3">BMG 8361</strain>
    </source>
</reference>
<gene>
    <name evidence="2" type="ORF">U6N30_12240</name>
</gene>
<evidence type="ECO:0000256" key="1">
    <source>
        <dbReference type="SAM" id="MobiDB-lite"/>
    </source>
</evidence>
<organism evidence="2 3">
    <name type="scientific">Blastococcus brunescens</name>
    <dbReference type="NCBI Taxonomy" id="1564165"/>
    <lineage>
        <taxon>Bacteria</taxon>
        <taxon>Bacillati</taxon>
        <taxon>Actinomycetota</taxon>
        <taxon>Actinomycetes</taxon>
        <taxon>Geodermatophilales</taxon>
        <taxon>Geodermatophilaceae</taxon>
        <taxon>Blastococcus</taxon>
    </lineage>
</organism>
<dbReference type="InterPro" id="IPR036388">
    <property type="entry name" value="WH-like_DNA-bd_sf"/>
</dbReference>
<sequence>MRAGLLARTPRGRVATEAAWHHLGHPLPRGGALLSGAGGVLGGEPAHRRPRVRRQSPCSTHRLTSRWRATRPAAAVRVPSGRPWAVQQR</sequence>
<dbReference type="EMBL" id="CP141261">
    <property type="protein sequence ID" value="WRL66182.1"/>
    <property type="molecule type" value="Genomic_DNA"/>
</dbReference>
<feature type="region of interest" description="Disordered" evidence="1">
    <location>
        <begin position="34"/>
        <end position="64"/>
    </location>
</feature>
<name>A0ABZ1B724_9ACTN</name>
<accession>A0ABZ1B724</accession>
<proteinExistence type="predicted"/>
<protein>
    <recommendedName>
        <fullName evidence="4">RuvB C-terminal winged helix domain-containing protein</fullName>
    </recommendedName>
</protein>
<evidence type="ECO:0008006" key="4">
    <source>
        <dbReference type="Google" id="ProtNLM"/>
    </source>
</evidence>